<keyword evidence="7" id="KW-0238">DNA-binding</keyword>
<dbReference type="PANTHER" id="PTHR15341:SF3">
    <property type="entry name" value="NUCLEAR NUCLEIC ACID-BINDING PROTEIN C1D"/>
    <property type="match status" value="1"/>
</dbReference>
<evidence type="ECO:0000256" key="7">
    <source>
        <dbReference type="RuleBase" id="RU368003"/>
    </source>
</evidence>
<comment type="function">
    <text evidence="7">Plays a role in the recruitment of the exosome to pre-rRNA to mediate the 3'-5' end processing of the 5.8S rRNA.</text>
</comment>
<evidence type="ECO:0000313" key="10">
    <source>
        <dbReference type="RefSeq" id="XP_030378807.1"/>
    </source>
</evidence>
<comment type="similarity">
    <text evidence="2 7">Belongs to the C1D family.</text>
</comment>
<reference evidence="10" key="1">
    <citation type="submission" date="2025-08" db="UniProtKB">
        <authorList>
            <consortium name="RefSeq"/>
        </authorList>
    </citation>
    <scope>IDENTIFICATION</scope>
    <source>
        <strain evidence="10">11010-0011.00</strain>
        <tissue evidence="10">Whole body</tissue>
    </source>
</reference>
<dbReference type="PANTHER" id="PTHR15341">
    <property type="entry name" value="SUN-COR STEROID HORMONE RECEPTOR CO-REPRESSOR"/>
    <property type="match status" value="1"/>
</dbReference>
<sequence length="164" mass="18612">MANVTKNNKKAAHEPMESKTTTVLGDDDKILGVVDSFTTCLDAVERDLDRALQERNKPMLTLDEMIKLDTYIAYVNSTLVWMHAKMQGADVTNHPIQNDLNRAKKMLARNKEIDDALAAPRLEMQATKRFIAAGIHTRFVNMDGVMVTEEMYKRKQAEKQTNKS</sequence>
<dbReference type="CTD" id="32558"/>
<dbReference type="GO" id="GO:0003723">
    <property type="term" value="F:RNA binding"/>
    <property type="evidence" value="ECO:0007669"/>
    <property type="project" value="UniProtKB-UniRule"/>
</dbReference>
<keyword evidence="7" id="KW-0963">Cytoplasm</keyword>
<protein>
    <recommendedName>
        <fullName evidence="3 7">Nuclear nucleic acid-binding protein C1D</fullName>
    </recommendedName>
</protein>
<evidence type="ECO:0000256" key="4">
    <source>
        <dbReference type="ARBA" id="ARBA00022552"/>
    </source>
</evidence>
<dbReference type="AlphaFoldDB" id="A0A6J2TV83"/>
<dbReference type="GO" id="GO:0000460">
    <property type="term" value="P:maturation of 5.8S rRNA"/>
    <property type="evidence" value="ECO:0007669"/>
    <property type="project" value="TreeGrafter"/>
</dbReference>
<keyword evidence="5 7" id="KW-0694">RNA-binding</keyword>
<gene>
    <name evidence="10" type="primary">LOC115627305</name>
</gene>
<keyword evidence="9" id="KW-1185">Reference proteome</keyword>
<evidence type="ECO:0000313" key="9">
    <source>
        <dbReference type="Proteomes" id="UP000504634"/>
    </source>
</evidence>
<evidence type="ECO:0000256" key="3">
    <source>
        <dbReference type="ARBA" id="ARBA00015212"/>
    </source>
</evidence>
<evidence type="ECO:0000256" key="1">
    <source>
        <dbReference type="ARBA" id="ARBA00004123"/>
    </source>
</evidence>
<feature type="region of interest" description="Disordered" evidence="8">
    <location>
        <begin position="1"/>
        <end position="20"/>
    </location>
</feature>
<keyword evidence="4 7" id="KW-0698">rRNA processing</keyword>
<dbReference type="InterPro" id="IPR011082">
    <property type="entry name" value="Exosome-assoc_fac/DNA_repair"/>
</dbReference>
<comment type="subcellular location">
    <subcellularLocation>
        <location evidence="7">Cytoplasm</location>
    </subcellularLocation>
    <subcellularLocation>
        <location evidence="7">Nucleus</location>
        <location evidence="7">Nucleolus</location>
    </subcellularLocation>
    <subcellularLocation>
        <location evidence="1 7">Nucleus</location>
    </subcellularLocation>
</comment>
<proteinExistence type="inferred from homology"/>
<dbReference type="OrthoDB" id="1421013at2759"/>
<evidence type="ECO:0000256" key="2">
    <source>
        <dbReference type="ARBA" id="ARBA00009154"/>
    </source>
</evidence>
<keyword evidence="6 7" id="KW-0539">Nucleus</keyword>
<dbReference type="GeneID" id="115627305"/>
<evidence type="ECO:0000256" key="6">
    <source>
        <dbReference type="ARBA" id="ARBA00023242"/>
    </source>
</evidence>
<dbReference type="Pfam" id="PF04000">
    <property type="entry name" value="Sas10_Utp3"/>
    <property type="match status" value="1"/>
</dbReference>
<dbReference type="Proteomes" id="UP000504634">
    <property type="component" value="Unplaced"/>
</dbReference>
<dbReference type="RefSeq" id="XP_030378807.1">
    <property type="nucleotide sequence ID" value="XM_030522947.1"/>
</dbReference>
<dbReference type="InterPro" id="IPR007146">
    <property type="entry name" value="Sas10/Utp3/C1D"/>
</dbReference>
<dbReference type="GO" id="GO:0000178">
    <property type="term" value="C:exosome (RNase complex)"/>
    <property type="evidence" value="ECO:0007669"/>
    <property type="project" value="TreeGrafter"/>
</dbReference>
<dbReference type="GO" id="GO:0005737">
    <property type="term" value="C:cytoplasm"/>
    <property type="evidence" value="ECO:0007669"/>
    <property type="project" value="UniProtKB-SubCell"/>
</dbReference>
<dbReference type="GO" id="GO:0003677">
    <property type="term" value="F:DNA binding"/>
    <property type="evidence" value="ECO:0007669"/>
    <property type="project" value="UniProtKB-KW"/>
</dbReference>
<dbReference type="GO" id="GO:0010468">
    <property type="term" value="P:regulation of gene expression"/>
    <property type="evidence" value="ECO:0007669"/>
    <property type="project" value="TreeGrafter"/>
</dbReference>
<dbReference type="GO" id="GO:0005730">
    <property type="term" value="C:nucleolus"/>
    <property type="evidence" value="ECO:0007669"/>
    <property type="project" value="UniProtKB-SubCell"/>
</dbReference>
<comment type="subunit">
    <text evidence="7">Monomer and homodimer.</text>
</comment>
<evidence type="ECO:0000256" key="5">
    <source>
        <dbReference type="ARBA" id="ARBA00022884"/>
    </source>
</evidence>
<name>A0A6J2TV83_DROLE</name>
<evidence type="ECO:0000256" key="8">
    <source>
        <dbReference type="SAM" id="MobiDB-lite"/>
    </source>
</evidence>
<organism evidence="9 10">
    <name type="scientific">Drosophila lebanonensis</name>
    <name type="common">Fruit fly</name>
    <name type="synonym">Scaptodrosophila lebanonensis</name>
    <dbReference type="NCBI Taxonomy" id="7225"/>
    <lineage>
        <taxon>Eukaryota</taxon>
        <taxon>Metazoa</taxon>
        <taxon>Ecdysozoa</taxon>
        <taxon>Arthropoda</taxon>
        <taxon>Hexapoda</taxon>
        <taxon>Insecta</taxon>
        <taxon>Pterygota</taxon>
        <taxon>Neoptera</taxon>
        <taxon>Endopterygota</taxon>
        <taxon>Diptera</taxon>
        <taxon>Brachycera</taxon>
        <taxon>Muscomorpha</taxon>
        <taxon>Ephydroidea</taxon>
        <taxon>Drosophilidae</taxon>
        <taxon>Scaptodrosophila</taxon>
    </lineage>
</organism>
<accession>A0A6J2TV83</accession>